<protein>
    <submittedName>
        <fullName evidence="1">Uncharacterized protein</fullName>
    </submittedName>
</protein>
<feature type="non-terminal residue" evidence="1">
    <location>
        <position position="93"/>
    </location>
</feature>
<proteinExistence type="predicted"/>
<comment type="caution">
    <text evidence="1">The sequence shown here is derived from an EMBL/GenBank/DDBJ whole genome shotgun (WGS) entry which is preliminary data.</text>
</comment>
<organism evidence="1 2">
    <name type="scientific">Cirrhinus mrigala</name>
    <name type="common">Mrigala</name>
    <dbReference type="NCBI Taxonomy" id="683832"/>
    <lineage>
        <taxon>Eukaryota</taxon>
        <taxon>Metazoa</taxon>
        <taxon>Chordata</taxon>
        <taxon>Craniata</taxon>
        <taxon>Vertebrata</taxon>
        <taxon>Euteleostomi</taxon>
        <taxon>Actinopterygii</taxon>
        <taxon>Neopterygii</taxon>
        <taxon>Teleostei</taxon>
        <taxon>Ostariophysi</taxon>
        <taxon>Cypriniformes</taxon>
        <taxon>Cyprinidae</taxon>
        <taxon>Labeoninae</taxon>
        <taxon>Labeonini</taxon>
        <taxon>Cirrhinus</taxon>
    </lineage>
</organism>
<gene>
    <name evidence="1" type="ORF">M9458_057551</name>
</gene>
<keyword evidence="2" id="KW-1185">Reference proteome</keyword>
<evidence type="ECO:0000313" key="2">
    <source>
        <dbReference type="Proteomes" id="UP001529510"/>
    </source>
</evidence>
<evidence type="ECO:0000313" key="1">
    <source>
        <dbReference type="EMBL" id="KAL0147027.1"/>
    </source>
</evidence>
<dbReference type="Proteomes" id="UP001529510">
    <property type="component" value="Unassembled WGS sequence"/>
</dbReference>
<name>A0ABD0ME49_CIRMR</name>
<reference evidence="1 2" key="1">
    <citation type="submission" date="2024-05" db="EMBL/GenBank/DDBJ databases">
        <title>Genome sequencing and assembly of Indian major carp, Cirrhinus mrigala (Hamilton, 1822).</title>
        <authorList>
            <person name="Mohindra V."/>
            <person name="Chowdhury L.M."/>
            <person name="Lal K."/>
            <person name="Jena J.K."/>
        </authorList>
    </citation>
    <scope>NUCLEOTIDE SEQUENCE [LARGE SCALE GENOMIC DNA]</scope>
    <source>
        <strain evidence="1">CM1030</strain>
        <tissue evidence="1">Blood</tissue>
    </source>
</reference>
<sequence>NVKLNEINPDLYHYLVETECVYTREAVKAYRSLDTYNYFISGKVGSICSYNVDDVYLVFGEVGASQTLSKRRDPITSTVVTPVSPSKLFKSLK</sequence>
<feature type="non-terminal residue" evidence="1">
    <location>
        <position position="1"/>
    </location>
</feature>
<dbReference type="AlphaFoldDB" id="A0ABD0ME49"/>
<dbReference type="EMBL" id="JAMKFB020000831">
    <property type="protein sequence ID" value="KAL0147027.1"/>
    <property type="molecule type" value="Genomic_DNA"/>
</dbReference>
<accession>A0ABD0ME49</accession>